<dbReference type="SUPFAM" id="SSF51679">
    <property type="entry name" value="Bacterial luciferase-like"/>
    <property type="match status" value="1"/>
</dbReference>
<dbReference type="RefSeq" id="WP_126581596.1">
    <property type="nucleotide sequence ID" value="NZ_BIFR01000001.1"/>
</dbReference>
<evidence type="ECO:0000256" key="3">
    <source>
        <dbReference type="ARBA" id="ARBA00023002"/>
    </source>
</evidence>
<gene>
    <name evidence="6" type="ORF">KTT_39810</name>
</gene>
<keyword evidence="1" id="KW-0285">Flavoprotein</keyword>
<keyword evidence="4" id="KW-0503">Monooxygenase</keyword>
<evidence type="ECO:0000313" key="6">
    <source>
        <dbReference type="EMBL" id="GCE14122.1"/>
    </source>
</evidence>
<dbReference type="InterPro" id="IPR050172">
    <property type="entry name" value="SsuD_RutA_monooxygenase"/>
</dbReference>
<dbReference type="GO" id="GO:0046306">
    <property type="term" value="P:alkanesulfonate catabolic process"/>
    <property type="evidence" value="ECO:0007669"/>
    <property type="project" value="TreeGrafter"/>
</dbReference>
<evidence type="ECO:0000313" key="7">
    <source>
        <dbReference type="Proteomes" id="UP000287352"/>
    </source>
</evidence>
<evidence type="ECO:0000256" key="4">
    <source>
        <dbReference type="ARBA" id="ARBA00023033"/>
    </source>
</evidence>
<accession>A0A402A4U4</accession>
<sequence>MRFGIVIPNCGGDYADPRFVAEVAHEAEEAGWDGFFVWDHISDKWAPEVSDPWIMLSAIAMRTHRLKLGTMVTPIPRRRPWKLSRELVTLDHLSGGRIILGVGIGGGAEYTDYGEQADNKLHAEMLDESLELLEELWTGEPVNHQGQHYTVQHVRYLPRPVQQPRIPIWVASVWPNKNPQRRAARWDGIVPIGKGLGPLEQMSPADEQACEEFVRAQQSPERAAQPYDHIHWGVLEGKDAEADRALVEEYSQVGVNWWLENITWSRGTLEEQRERIRKGPPGVR</sequence>
<feature type="domain" description="Luciferase-like" evidence="5">
    <location>
        <begin position="1"/>
        <end position="226"/>
    </location>
</feature>
<dbReference type="Pfam" id="PF00296">
    <property type="entry name" value="Bac_luciferase"/>
    <property type="match status" value="1"/>
</dbReference>
<reference evidence="7" key="1">
    <citation type="submission" date="2018-12" db="EMBL/GenBank/DDBJ databases">
        <title>Tengunoibacter tsumagoiensis gen. nov., sp. nov., Dictyobacter kobayashii sp. nov., D. alpinus sp. nov., and D. joshuensis sp. nov. and description of Dictyobacteraceae fam. nov. within the order Ktedonobacterales isolated from Tengu-no-mugimeshi.</title>
        <authorList>
            <person name="Wang C.M."/>
            <person name="Zheng Y."/>
            <person name="Sakai Y."/>
            <person name="Toyoda A."/>
            <person name="Minakuchi Y."/>
            <person name="Abe K."/>
            <person name="Yokota A."/>
            <person name="Yabe S."/>
        </authorList>
    </citation>
    <scope>NUCLEOTIDE SEQUENCE [LARGE SCALE GENOMIC DNA]</scope>
    <source>
        <strain evidence="7">Uno3</strain>
    </source>
</reference>
<dbReference type="InterPro" id="IPR011251">
    <property type="entry name" value="Luciferase-like_dom"/>
</dbReference>
<dbReference type="GO" id="GO:0008726">
    <property type="term" value="F:alkanesulfonate monooxygenase activity"/>
    <property type="evidence" value="ECO:0007669"/>
    <property type="project" value="TreeGrafter"/>
</dbReference>
<dbReference type="OrthoDB" id="151009at2"/>
<dbReference type="PANTHER" id="PTHR42847:SF4">
    <property type="entry name" value="ALKANESULFONATE MONOOXYGENASE-RELATED"/>
    <property type="match status" value="1"/>
</dbReference>
<dbReference type="Proteomes" id="UP000287352">
    <property type="component" value="Unassembled WGS sequence"/>
</dbReference>
<organism evidence="6 7">
    <name type="scientific">Tengunoibacter tsumagoiensis</name>
    <dbReference type="NCBI Taxonomy" id="2014871"/>
    <lineage>
        <taxon>Bacteria</taxon>
        <taxon>Bacillati</taxon>
        <taxon>Chloroflexota</taxon>
        <taxon>Ktedonobacteria</taxon>
        <taxon>Ktedonobacterales</taxon>
        <taxon>Dictyobacteraceae</taxon>
        <taxon>Tengunoibacter</taxon>
    </lineage>
</organism>
<keyword evidence="7" id="KW-1185">Reference proteome</keyword>
<protein>
    <submittedName>
        <fullName evidence="6">Luciferase-like protein</fullName>
    </submittedName>
</protein>
<proteinExistence type="predicted"/>
<evidence type="ECO:0000259" key="5">
    <source>
        <dbReference type="Pfam" id="PF00296"/>
    </source>
</evidence>
<evidence type="ECO:0000256" key="2">
    <source>
        <dbReference type="ARBA" id="ARBA00022643"/>
    </source>
</evidence>
<comment type="caution">
    <text evidence="6">The sequence shown here is derived from an EMBL/GenBank/DDBJ whole genome shotgun (WGS) entry which is preliminary data.</text>
</comment>
<dbReference type="Gene3D" id="3.20.20.30">
    <property type="entry name" value="Luciferase-like domain"/>
    <property type="match status" value="1"/>
</dbReference>
<name>A0A402A4U4_9CHLR</name>
<evidence type="ECO:0000256" key="1">
    <source>
        <dbReference type="ARBA" id="ARBA00022630"/>
    </source>
</evidence>
<keyword evidence="3" id="KW-0560">Oxidoreductase</keyword>
<dbReference type="InterPro" id="IPR036661">
    <property type="entry name" value="Luciferase-like_sf"/>
</dbReference>
<keyword evidence="2" id="KW-0288">FMN</keyword>
<dbReference type="EMBL" id="BIFR01000001">
    <property type="protein sequence ID" value="GCE14122.1"/>
    <property type="molecule type" value="Genomic_DNA"/>
</dbReference>
<dbReference type="PANTHER" id="PTHR42847">
    <property type="entry name" value="ALKANESULFONATE MONOOXYGENASE"/>
    <property type="match status" value="1"/>
</dbReference>
<dbReference type="AlphaFoldDB" id="A0A402A4U4"/>